<gene>
    <name evidence="5" type="primary">RvY_02381-1</name>
    <name evidence="5" type="synonym">RvY_02381.1</name>
    <name evidence="5" type="ORF">RvY_02381</name>
</gene>
<evidence type="ECO:0000313" key="5">
    <source>
        <dbReference type="EMBL" id="GAU89882.1"/>
    </source>
</evidence>
<sequence>MTAAVEGGSRLTELELLMKNAKGKMVADLIRQITELPDVYRFQKYLSLDNIQELAKPDGNTAIPLLTLFSLGTYKNFKENPAAFGALSAKQTFCLRCLTLASLAKQSTHQKISFSVIQKELDLADKWQVFDFLIEALNYGYVTGKLDEPAGYLYVDEFITRDVAPEDAKNISAKLETFLSACSNMLEHTKAESLRLDEAKKLNAQQKSEIASKVEAVKVQLSDDLSFNAGNYGMGHDMMGHSKMDSGSSPKMVKTRSKSSKSGGQAQKMNRV</sequence>
<keyword evidence="2" id="KW-0736">Signalosome</keyword>
<dbReference type="Proteomes" id="UP000186922">
    <property type="component" value="Unassembled WGS sequence"/>
</dbReference>
<name>A0A1D1UQE3_RAMVA</name>
<dbReference type="Pfam" id="PF22061">
    <property type="entry name" value="CSN7_HB_subdom"/>
    <property type="match status" value="1"/>
</dbReference>
<reference evidence="5 6" key="1">
    <citation type="journal article" date="2016" name="Nat. Commun.">
        <title>Extremotolerant tardigrade genome and improved radiotolerance of human cultured cells by tardigrade-unique protein.</title>
        <authorList>
            <person name="Hashimoto T."/>
            <person name="Horikawa D.D."/>
            <person name="Saito Y."/>
            <person name="Kuwahara H."/>
            <person name="Kozuka-Hata H."/>
            <person name="Shin-I T."/>
            <person name="Minakuchi Y."/>
            <person name="Ohishi K."/>
            <person name="Motoyama A."/>
            <person name="Aizu T."/>
            <person name="Enomoto A."/>
            <person name="Kondo K."/>
            <person name="Tanaka S."/>
            <person name="Hara Y."/>
            <person name="Koshikawa S."/>
            <person name="Sagara H."/>
            <person name="Miura T."/>
            <person name="Yokobori S."/>
            <person name="Miyagawa K."/>
            <person name="Suzuki Y."/>
            <person name="Kubo T."/>
            <person name="Oyama M."/>
            <person name="Kohara Y."/>
            <person name="Fujiyama A."/>
            <person name="Arakawa K."/>
            <person name="Katayama T."/>
            <person name="Toyoda A."/>
            <person name="Kunieda T."/>
        </authorList>
    </citation>
    <scope>NUCLEOTIDE SEQUENCE [LARGE SCALE GENOMIC DNA]</scope>
    <source>
        <strain evidence="5 6">YOKOZUNA-1</strain>
    </source>
</reference>
<dbReference type="AlphaFoldDB" id="A0A1D1UQE3"/>
<feature type="region of interest" description="Disordered" evidence="3">
    <location>
        <begin position="236"/>
        <end position="272"/>
    </location>
</feature>
<dbReference type="Pfam" id="PF01399">
    <property type="entry name" value="PCI"/>
    <property type="match status" value="1"/>
</dbReference>
<comment type="caution">
    <text evidence="5">The sequence shown here is derived from an EMBL/GenBank/DDBJ whole genome shotgun (WGS) entry which is preliminary data.</text>
</comment>
<evidence type="ECO:0000313" key="6">
    <source>
        <dbReference type="Proteomes" id="UP000186922"/>
    </source>
</evidence>
<protein>
    <recommendedName>
        <fullName evidence="4">PCI domain-containing protein</fullName>
    </recommendedName>
</protein>
<dbReference type="PANTHER" id="PTHR15350">
    <property type="entry name" value="COP9 SIGNALOSOME COMPLEX SUBUNIT 7/DENDRITIC CELL PROTEIN GA17"/>
    <property type="match status" value="1"/>
</dbReference>
<evidence type="ECO:0000256" key="1">
    <source>
        <dbReference type="ARBA" id="ARBA00008482"/>
    </source>
</evidence>
<dbReference type="InterPro" id="IPR045237">
    <property type="entry name" value="COPS7/eIF3m"/>
</dbReference>
<keyword evidence="6" id="KW-1185">Reference proteome</keyword>
<proteinExistence type="inferred from homology"/>
<dbReference type="STRING" id="947166.A0A1D1UQE3"/>
<dbReference type="InterPro" id="IPR000717">
    <property type="entry name" value="PCI_dom"/>
</dbReference>
<evidence type="ECO:0000256" key="2">
    <source>
        <dbReference type="ARBA" id="ARBA00022790"/>
    </source>
</evidence>
<dbReference type="GO" id="GO:0008180">
    <property type="term" value="C:COP9 signalosome"/>
    <property type="evidence" value="ECO:0007669"/>
    <property type="project" value="UniProtKB-KW"/>
</dbReference>
<accession>A0A1D1UQE3</accession>
<evidence type="ECO:0000256" key="3">
    <source>
        <dbReference type="SAM" id="MobiDB-lite"/>
    </source>
</evidence>
<organism evidence="5 6">
    <name type="scientific">Ramazzottius varieornatus</name>
    <name type="common">Water bear</name>
    <name type="synonym">Tardigrade</name>
    <dbReference type="NCBI Taxonomy" id="947166"/>
    <lineage>
        <taxon>Eukaryota</taxon>
        <taxon>Metazoa</taxon>
        <taxon>Ecdysozoa</taxon>
        <taxon>Tardigrada</taxon>
        <taxon>Eutardigrada</taxon>
        <taxon>Parachela</taxon>
        <taxon>Hypsibioidea</taxon>
        <taxon>Ramazzottiidae</taxon>
        <taxon>Ramazzottius</taxon>
    </lineage>
</organism>
<evidence type="ECO:0000259" key="4">
    <source>
        <dbReference type="Pfam" id="PF01399"/>
    </source>
</evidence>
<dbReference type="OrthoDB" id="10265275at2759"/>
<dbReference type="EMBL" id="BDGG01000001">
    <property type="protein sequence ID" value="GAU89882.1"/>
    <property type="molecule type" value="Genomic_DNA"/>
</dbReference>
<comment type="similarity">
    <text evidence="1">Belongs to the CSN7/EIF3M family. CSN7 subfamily.</text>
</comment>
<feature type="domain" description="PCI" evidence="4">
    <location>
        <begin position="98"/>
        <end position="156"/>
    </location>
</feature>
<dbReference type="PANTHER" id="PTHR15350:SF5">
    <property type="entry name" value="COP9 SIGNALOSOME COMPLEX SUBUNIT 7"/>
    <property type="match status" value="1"/>
</dbReference>